<dbReference type="PANTHER" id="PTHR39209">
    <property type="match status" value="1"/>
</dbReference>
<dbReference type="Proteomes" id="UP000414364">
    <property type="component" value="Unassembled WGS sequence"/>
</dbReference>
<gene>
    <name evidence="2" type="ORF">FHL06_10070</name>
</gene>
<dbReference type="RefSeq" id="WP_153386287.1">
    <property type="nucleotide sequence ID" value="NZ_VDFP01000024.1"/>
</dbReference>
<dbReference type="Pfam" id="PF03483">
    <property type="entry name" value="B3_4"/>
    <property type="match status" value="1"/>
</dbReference>
<evidence type="ECO:0000259" key="1">
    <source>
        <dbReference type="SMART" id="SM00873"/>
    </source>
</evidence>
<evidence type="ECO:0000313" key="3">
    <source>
        <dbReference type="Proteomes" id="UP000414364"/>
    </source>
</evidence>
<dbReference type="InterPro" id="IPR005146">
    <property type="entry name" value="B3/B4_tRNA-bd"/>
</dbReference>
<protein>
    <recommendedName>
        <fullName evidence="1">B3/B4 tRNA-binding domain-containing protein</fullName>
    </recommendedName>
</protein>
<reference evidence="2 3" key="1">
    <citation type="journal article" date="2019" name="Syst. Appl. Microbiol.">
        <title>Polyphasic characterization of two novel Lactobacillus spp. isolated from blown salami packages: Description of Lactobacillus halodurans sp. nov. and Lactobacillus salsicarnum sp. nov.</title>
        <authorList>
            <person name="Schuster J.A."/>
            <person name="Klingl A."/>
            <person name="Vogel R.F."/>
            <person name="Ehrmann M.A."/>
        </authorList>
    </citation>
    <scope>NUCLEOTIDE SEQUENCE [LARGE SCALE GENOMIC DNA]</scope>
    <source>
        <strain evidence="2 3">TMW 1.2172</strain>
    </source>
</reference>
<dbReference type="Gene3D" id="3.50.40.10">
    <property type="entry name" value="Phenylalanyl-trna Synthetase, Chain B, domain 3"/>
    <property type="match status" value="1"/>
</dbReference>
<dbReference type="EMBL" id="VDFP01000024">
    <property type="protein sequence ID" value="MQS76715.1"/>
    <property type="molecule type" value="Genomic_DNA"/>
</dbReference>
<sequence length="239" mass="27509">MKFIIQNKIFEKINNLYVGVVIANGVDNTKNSEVFKKMLSTYTDEVKDRYLGEKMKDDKDIIPYRNAFRKLNINPNKYRCSIEALFTRISKGKRIPSINPLVDLNNAISLKHILPMGTHDLTGVESEDIQMRFSVDNDVFVPMGSDEVEKPDKNEVVYAIGNDVRTRHWTWRQSNHGKISENTHTVFFPIDGFKGINDDRVDAAVKDLKTILINKFNCSVQTGYVDKNTPEFSWNNIDE</sequence>
<dbReference type="InterPro" id="IPR020825">
    <property type="entry name" value="Phe-tRNA_synthase-like_B3/B4"/>
</dbReference>
<dbReference type="SMART" id="SM00873">
    <property type="entry name" value="B3_4"/>
    <property type="match status" value="1"/>
</dbReference>
<evidence type="ECO:0000313" key="2">
    <source>
        <dbReference type="EMBL" id="MQS76715.1"/>
    </source>
</evidence>
<organism evidence="2 3">
    <name type="scientific">Companilactobacillus halodurans</name>
    <dbReference type="NCBI Taxonomy" id="2584183"/>
    <lineage>
        <taxon>Bacteria</taxon>
        <taxon>Bacillati</taxon>
        <taxon>Bacillota</taxon>
        <taxon>Bacilli</taxon>
        <taxon>Lactobacillales</taxon>
        <taxon>Lactobacillaceae</taxon>
        <taxon>Companilactobacillus</taxon>
    </lineage>
</organism>
<dbReference type="AlphaFoldDB" id="A0A5P0ZRN2"/>
<feature type="domain" description="B3/B4 tRNA-binding" evidence="1">
    <location>
        <begin position="62"/>
        <end position="217"/>
    </location>
</feature>
<comment type="caution">
    <text evidence="2">The sequence shown here is derived from an EMBL/GenBank/DDBJ whole genome shotgun (WGS) entry which is preliminary data.</text>
</comment>
<dbReference type="GO" id="GO:0004826">
    <property type="term" value="F:phenylalanine-tRNA ligase activity"/>
    <property type="evidence" value="ECO:0007669"/>
    <property type="project" value="InterPro"/>
</dbReference>
<dbReference type="GO" id="GO:0003723">
    <property type="term" value="F:RNA binding"/>
    <property type="evidence" value="ECO:0007669"/>
    <property type="project" value="InterPro"/>
</dbReference>
<name>A0A5P0ZRN2_9LACO</name>
<accession>A0A5P0ZRN2</accession>
<dbReference type="SUPFAM" id="SSF56037">
    <property type="entry name" value="PheT/TilS domain"/>
    <property type="match status" value="1"/>
</dbReference>
<proteinExistence type="predicted"/>
<dbReference type="PANTHER" id="PTHR39209:SF2">
    <property type="entry name" value="CYTOPLASMIC PROTEIN"/>
    <property type="match status" value="1"/>
</dbReference>